<dbReference type="InterPro" id="IPR036388">
    <property type="entry name" value="WH-like_DNA-bd_sf"/>
</dbReference>
<dbReference type="SUPFAM" id="SSF46785">
    <property type="entry name" value="Winged helix' DNA-binding domain"/>
    <property type="match status" value="1"/>
</dbReference>
<reference evidence="1" key="1">
    <citation type="submission" date="2020-02" db="EMBL/GenBank/DDBJ databases">
        <authorList>
            <person name="Meier V. D."/>
        </authorList>
    </citation>
    <scope>NUCLEOTIDE SEQUENCE</scope>
    <source>
        <strain evidence="1">AVDCRST_MAG77</strain>
    </source>
</reference>
<gene>
    <name evidence="1" type="ORF">AVDCRST_MAG77-2805</name>
</gene>
<evidence type="ECO:0000313" key="1">
    <source>
        <dbReference type="EMBL" id="CAA9265474.1"/>
    </source>
</evidence>
<dbReference type="AlphaFoldDB" id="A0A6J4J2U2"/>
<sequence length="81" mass="8724">MPASRNAELDARVLEVLRERGPQTPSAIGRVLGLGRLGVRGVLGRLQYRGLARVAGTADTPRGWGIEAPERIREAVPPTIE</sequence>
<proteinExistence type="predicted"/>
<accession>A0A6J4J2U2</accession>
<dbReference type="EMBL" id="CADCTC010000166">
    <property type="protein sequence ID" value="CAA9265474.1"/>
    <property type="molecule type" value="Genomic_DNA"/>
</dbReference>
<organism evidence="1">
    <name type="scientific">uncultured Chloroflexota bacterium</name>
    <dbReference type="NCBI Taxonomy" id="166587"/>
    <lineage>
        <taxon>Bacteria</taxon>
        <taxon>Bacillati</taxon>
        <taxon>Chloroflexota</taxon>
        <taxon>environmental samples</taxon>
    </lineage>
</organism>
<protein>
    <submittedName>
        <fullName evidence="1">Uncharacterized protein</fullName>
    </submittedName>
</protein>
<dbReference type="InterPro" id="IPR036390">
    <property type="entry name" value="WH_DNA-bd_sf"/>
</dbReference>
<name>A0A6J4J2U2_9CHLR</name>
<dbReference type="Gene3D" id="1.10.10.10">
    <property type="entry name" value="Winged helix-like DNA-binding domain superfamily/Winged helix DNA-binding domain"/>
    <property type="match status" value="1"/>
</dbReference>